<comment type="caution">
    <text evidence="1">The sequence shown here is derived from an EMBL/GenBank/DDBJ whole genome shotgun (WGS) entry which is preliminary data.</text>
</comment>
<dbReference type="AlphaFoldDB" id="A0A9N9CDJ2"/>
<organism evidence="1 2">
    <name type="scientific">Ambispora leptoticha</name>
    <dbReference type="NCBI Taxonomy" id="144679"/>
    <lineage>
        <taxon>Eukaryota</taxon>
        <taxon>Fungi</taxon>
        <taxon>Fungi incertae sedis</taxon>
        <taxon>Mucoromycota</taxon>
        <taxon>Glomeromycotina</taxon>
        <taxon>Glomeromycetes</taxon>
        <taxon>Archaeosporales</taxon>
        <taxon>Ambisporaceae</taxon>
        <taxon>Ambispora</taxon>
    </lineage>
</organism>
<accession>A0A9N9CDJ2</accession>
<evidence type="ECO:0000313" key="2">
    <source>
        <dbReference type="Proteomes" id="UP000789508"/>
    </source>
</evidence>
<gene>
    <name evidence="1" type="ORF">ALEPTO_LOCUS8010</name>
</gene>
<dbReference type="Proteomes" id="UP000789508">
    <property type="component" value="Unassembled WGS sequence"/>
</dbReference>
<name>A0A9N9CDJ2_9GLOM</name>
<evidence type="ECO:0000313" key="1">
    <source>
        <dbReference type="EMBL" id="CAG8597984.1"/>
    </source>
</evidence>
<reference evidence="1" key="1">
    <citation type="submission" date="2021-06" db="EMBL/GenBank/DDBJ databases">
        <authorList>
            <person name="Kallberg Y."/>
            <person name="Tangrot J."/>
            <person name="Rosling A."/>
        </authorList>
    </citation>
    <scope>NUCLEOTIDE SEQUENCE</scope>
    <source>
        <strain evidence="1">FL130A</strain>
    </source>
</reference>
<dbReference type="OrthoDB" id="10433733at2759"/>
<keyword evidence="2" id="KW-1185">Reference proteome</keyword>
<protein>
    <submittedName>
        <fullName evidence="1">14168_t:CDS:1</fullName>
    </submittedName>
</protein>
<proteinExistence type="predicted"/>
<sequence>MSSQQPKILEKIFHHVLQMEGFTNLWILRRTCRIWNTTIVELVLQELRNDFSFELSISDQYNKSNTYSLEVEKLNQDGFFLFTNHGILLPDVAFCTLEIKNIEIQSSYIKHLFIDWKVKEIRLQQAFETSTILVSSNESDSKKGLEITLDPAELFIIIEEINEQVNIENENIIENNNIQEIFIL</sequence>
<dbReference type="EMBL" id="CAJVPS010004020">
    <property type="protein sequence ID" value="CAG8597984.1"/>
    <property type="molecule type" value="Genomic_DNA"/>
</dbReference>